<dbReference type="PANTHER" id="PTHR35126">
    <property type="entry name" value="SLR0598 PROTEIN"/>
    <property type="match status" value="1"/>
</dbReference>
<evidence type="ECO:0000313" key="1">
    <source>
        <dbReference type="EMBL" id="KKZ11031.1"/>
    </source>
</evidence>
<dbReference type="Gene3D" id="3.30.428.40">
    <property type="entry name" value="Protein of unknown function DUF3067"/>
    <property type="match status" value="1"/>
</dbReference>
<dbReference type="EMBL" id="JYFQ01000156">
    <property type="protein sequence ID" value="KKZ11031.1"/>
    <property type="molecule type" value="Genomic_DNA"/>
</dbReference>
<dbReference type="Proteomes" id="UP000035037">
    <property type="component" value="Unassembled WGS sequence"/>
</dbReference>
<proteinExistence type="predicted"/>
<dbReference type="InterPro" id="IPR021420">
    <property type="entry name" value="DUF3067"/>
</dbReference>
<comment type="caution">
    <text evidence="1">The sequence shown here is derived from an EMBL/GenBank/DDBJ whole genome shotgun (WGS) entry which is preliminary data.</text>
</comment>
<dbReference type="AlphaFoldDB" id="A0A0G8AT12"/>
<accession>A0A0G8AT12</accession>
<evidence type="ECO:0000313" key="2">
    <source>
        <dbReference type="Proteomes" id="UP000035037"/>
    </source>
</evidence>
<evidence type="ECO:0008006" key="3">
    <source>
        <dbReference type="Google" id="ProtNLM"/>
    </source>
</evidence>
<dbReference type="PANTHER" id="PTHR35126:SF1">
    <property type="entry name" value="DUF3067 DOMAIN-CONTAINING PROTEIN"/>
    <property type="match status" value="1"/>
</dbReference>
<reference evidence="1 2" key="2">
    <citation type="submission" date="2015-05" db="EMBL/GenBank/DDBJ databases">
        <title>Lifestyle Evolution in Cyanobacterial Symbionts of Sponges.</title>
        <authorList>
            <person name="Burgsdorf I."/>
            <person name="Slaby B.M."/>
            <person name="Handley K.M."/>
            <person name="Haber M."/>
            <person name="Blom J."/>
            <person name="Marshall C.W."/>
            <person name="Gilbert J.A."/>
            <person name="Hentschel U."/>
            <person name="Steindler L."/>
        </authorList>
    </citation>
    <scope>NUCLEOTIDE SEQUENCE [LARGE SCALE GENOMIC DNA]</scope>
    <source>
        <strain evidence="1">15L</strain>
    </source>
</reference>
<dbReference type="Pfam" id="PF11267">
    <property type="entry name" value="DUF3067"/>
    <property type="match status" value="1"/>
</dbReference>
<gene>
    <name evidence="1" type="ORF">TQ37_07820</name>
</gene>
<reference evidence="1 2" key="1">
    <citation type="submission" date="2015-02" db="EMBL/GenBank/DDBJ databases">
        <authorList>
            <person name="Slaby B."/>
            <person name="Hentschel U."/>
        </authorList>
    </citation>
    <scope>NUCLEOTIDE SEQUENCE [LARGE SCALE GENOMIC DNA]</scope>
    <source>
        <strain evidence="1">15L</strain>
    </source>
</reference>
<dbReference type="PATRIC" id="fig|1608419.3.peg.704"/>
<dbReference type="STRING" id="431041.FLM9_447"/>
<name>A0A0G8AT12_9SYNE</name>
<sequence>MTICPLTVAEVRALLQQRWGASYDVHLIQRQQRIYLQIMWGYLEQRSFPLDESTYLARLGELVEIVNRMGKGDAVRTWLRTTTDRPRVGKALGLPLC</sequence>
<organism evidence="1 2">
    <name type="scientific">Candidatus Synechococcus spongiarum 15L</name>
    <dbReference type="NCBI Taxonomy" id="1608419"/>
    <lineage>
        <taxon>Bacteria</taxon>
        <taxon>Bacillati</taxon>
        <taxon>Cyanobacteriota</taxon>
        <taxon>Cyanophyceae</taxon>
        <taxon>Synechococcales</taxon>
        <taxon>Synechococcaceae</taxon>
        <taxon>Synechococcus</taxon>
    </lineage>
</organism>
<protein>
    <recommendedName>
        <fullName evidence="3">DUF3067 domain-containing protein</fullName>
    </recommendedName>
</protein>